<evidence type="ECO:0000313" key="1">
    <source>
        <dbReference type="EMBL" id="KAJ1098001.1"/>
    </source>
</evidence>
<name>A0AAV7M2I1_PLEWA</name>
<organism evidence="1 2">
    <name type="scientific">Pleurodeles waltl</name>
    <name type="common">Iberian ribbed newt</name>
    <dbReference type="NCBI Taxonomy" id="8319"/>
    <lineage>
        <taxon>Eukaryota</taxon>
        <taxon>Metazoa</taxon>
        <taxon>Chordata</taxon>
        <taxon>Craniata</taxon>
        <taxon>Vertebrata</taxon>
        <taxon>Euteleostomi</taxon>
        <taxon>Amphibia</taxon>
        <taxon>Batrachia</taxon>
        <taxon>Caudata</taxon>
        <taxon>Salamandroidea</taxon>
        <taxon>Salamandridae</taxon>
        <taxon>Pleurodelinae</taxon>
        <taxon>Pleurodeles</taxon>
    </lineage>
</organism>
<reference evidence="1" key="1">
    <citation type="journal article" date="2022" name="bioRxiv">
        <title>Sequencing and chromosome-scale assembly of the giantPleurodeles waltlgenome.</title>
        <authorList>
            <person name="Brown T."/>
            <person name="Elewa A."/>
            <person name="Iarovenko S."/>
            <person name="Subramanian E."/>
            <person name="Araus A.J."/>
            <person name="Petzold A."/>
            <person name="Susuki M."/>
            <person name="Suzuki K.-i.T."/>
            <person name="Hayashi T."/>
            <person name="Toyoda A."/>
            <person name="Oliveira C."/>
            <person name="Osipova E."/>
            <person name="Leigh N.D."/>
            <person name="Simon A."/>
            <person name="Yun M.H."/>
        </authorList>
    </citation>
    <scope>NUCLEOTIDE SEQUENCE</scope>
    <source>
        <strain evidence="1">20211129_DDA</strain>
        <tissue evidence="1">Liver</tissue>
    </source>
</reference>
<dbReference type="AlphaFoldDB" id="A0AAV7M2I1"/>
<proteinExistence type="predicted"/>
<evidence type="ECO:0000313" key="2">
    <source>
        <dbReference type="Proteomes" id="UP001066276"/>
    </source>
</evidence>
<accession>A0AAV7M2I1</accession>
<dbReference type="Proteomes" id="UP001066276">
    <property type="component" value="Chromosome 10"/>
</dbReference>
<comment type="caution">
    <text evidence="1">The sequence shown here is derived from an EMBL/GenBank/DDBJ whole genome shotgun (WGS) entry which is preliminary data.</text>
</comment>
<gene>
    <name evidence="1" type="ORF">NDU88_003117</name>
</gene>
<keyword evidence="2" id="KW-1185">Reference proteome</keyword>
<dbReference type="EMBL" id="JANPWB010000014">
    <property type="protein sequence ID" value="KAJ1098001.1"/>
    <property type="molecule type" value="Genomic_DNA"/>
</dbReference>
<sequence>MAGATRRGQNDSLCVLLLARRLYCSYRNEFSAALEPLVTDYGHLPIWLCLYCWVVLVLLLQDLPNWPSFLQAPITDSDQRRHPKGEK</sequence>
<protein>
    <submittedName>
        <fullName evidence="1">Uncharacterized protein</fullName>
    </submittedName>
</protein>